<dbReference type="AlphaFoldDB" id="A0A410X4B9"/>
<dbReference type="Proteomes" id="UP001527202">
    <property type="component" value="Unassembled WGS sequence"/>
</dbReference>
<evidence type="ECO:0000313" key="5">
    <source>
        <dbReference type="EMBL" id="MCY9598007.1"/>
    </source>
</evidence>
<dbReference type="OrthoDB" id="9782842at2"/>
<sequence length="199" mass="22142">MNCKQALPLMHEYLDGDLQGAQALELKQHLLSCPECNSLFRQMETTDALVRSIPAPTVSSDLTNRIMGSLPPVKKRKPWTQWIRRHPAVSVAAVFLLTMAGSFMTLWNNNTELMVRGADLERVIIQGDKVIVPKGETVKGNLVVENGQLVVEDDANVEGNLVVIDGNMNLASTAHISGDKIRIDEALSWIWFKLNDLMH</sequence>
<dbReference type="Proteomes" id="UP000288943">
    <property type="component" value="Chromosome"/>
</dbReference>
<feature type="transmembrane region" description="Helical" evidence="3">
    <location>
        <begin position="86"/>
        <end position="107"/>
    </location>
</feature>
<dbReference type="Gene3D" id="1.10.10.1320">
    <property type="entry name" value="Anti-sigma factor, zinc-finger domain"/>
    <property type="match status" value="1"/>
</dbReference>
<feature type="domain" description="Putative zinc-finger" evidence="4">
    <location>
        <begin position="3"/>
        <end position="36"/>
    </location>
</feature>
<evidence type="ECO:0000256" key="1">
    <source>
        <dbReference type="ARBA" id="ARBA00024353"/>
    </source>
</evidence>
<keyword evidence="3" id="KW-0472">Membrane</keyword>
<dbReference type="Pfam" id="PF13490">
    <property type="entry name" value="zf-HC2"/>
    <property type="match status" value="1"/>
</dbReference>
<evidence type="ECO:0000256" key="3">
    <source>
        <dbReference type="SAM" id="Phobius"/>
    </source>
</evidence>
<dbReference type="GeneID" id="95378802"/>
<dbReference type="InterPro" id="IPR041916">
    <property type="entry name" value="Anti_sigma_zinc_sf"/>
</dbReference>
<evidence type="ECO:0000313" key="8">
    <source>
        <dbReference type="Proteomes" id="UP001527202"/>
    </source>
</evidence>
<gene>
    <name evidence="5" type="ORF">M5X16_19820</name>
    <name evidence="6" type="ORF">PC41400_28845</name>
</gene>
<accession>A0A410X4B9</accession>
<dbReference type="KEGG" id="pchi:PC41400_28845"/>
<organism evidence="6 7">
    <name type="scientific">Paenibacillus chitinolyticus</name>
    <dbReference type="NCBI Taxonomy" id="79263"/>
    <lineage>
        <taxon>Bacteria</taxon>
        <taxon>Bacillati</taxon>
        <taxon>Bacillota</taxon>
        <taxon>Bacilli</taxon>
        <taxon>Bacillales</taxon>
        <taxon>Paenibacillaceae</taxon>
        <taxon>Paenibacillus</taxon>
    </lineage>
</organism>
<proteinExistence type="inferred from homology"/>
<dbReference type="EMBL" id="CP026520">
    <property type="protein sequence ID" value="QAV21464.1"/>
    <property type="molecule type" value="Genomic_DNA"/>
</dbReference>
<keyword evidence="8" id="KW-1185">Reference proteome</keyword>
<evidence type="ECO:0000259" key="4">
    <source>
        <dbReference type="Pfam" id="PF13490"/>
    </source>
</evidence>
<reference evidence="6 7" key="1">
    <citation type="submission" date="2018-01" db="EMBL/GenBank/DDBJ databases">
        <title>The whole genome sequencing and assembly of Paenibacillus chitinolyticus KCCM 41400 strain.</title>
        <authorList>
            <person name="Kim J.-Y."/>
            <person name="Park M.-K."/>
            <person name="Lee Y.-J."/>
            <person name="Yi H."/>
            <person name="Bahn Y.-S."/>
            <person name="Kim J.F."/>
            <person name="Lee D.-W."/>
        </authorList>
    </citation>
    <scope>NUCLEOTIDE SEQUENCE [LARGE SCALE GENOMIC DNA]</scope>
    <source>
        <strain evidence="6 7">KCCM 41400</strain>
    </source>
</reference>
<dbReference type="RefSeq" id="WP_042234452.1">
    <property type="nucleotide sequence ID" value="NZ_CP026520.1"/>
</dbReference>
<evidence type="ECO:0000256" key="2">
    <source>
        <dbReference type="ARBA" id="ARBA00024438"/>
    </source>
</evidence>
<comment type="similarity">
    <text evidence="1">Belongs to the zinc-associated anti-sigma factor (ZAS) superfamily. Anti-sigma-W factor family.</text>
</comment>
<name>A0A410X4B9_9BACL</name>
<keyword evidence="3" id="KW-0812">Transmembrane</keyword>
<dbReference type="InterPro" id="IPR027383">
    <property type="entry name" value="Znf_put"/>
</dbReference>
<evidence type="ECO:0000313" key="6">
    <source>
        <dbReference type="EMBL" id="QAV21464.1"/>
    </source>
</evidence>
<keyword evidence="3" id="KW-1133">Transmembrane helix</keyword>
<dbReference type="EMBL" id="JAMDMJ010000027">
    <property type="protein sequence ID" value="MCY9598007.1"/>
    <property type="molecule type" value="Genomic_DNA"/>
</dbReference>
<evidence type="ECO:0000313" key="7">
    <source>
        <dbReference type="Proteomes" id="UP000288943"/>
    </source>
</evidence>
<reference evidence="5 8" key="2">
    <citation type="submission" date="2022-05" db="EMBL/GenBank/DDBJ databases">
        <title>Genome Sequencing of Bee-Associated Microbes.</title>
        <authorList>
            <person name="Dunlap C."/>
        </authorList>
    </citation>
    <scope>NUCLEOTIDE SEQUENCE [LARGE SCALE GENOMIC DNA]</scope>
    <source>
        <strain evidence="5 8">NRRL B-23120</strain>
    </source>
</reference>
<protein>
    <recommendedName>
        <fullName evidence="2">Anti-sigma-W factor RsiW</fullName>
    </recommendedName>
</protein>